<evidence type="ECO:0000313" key="3">
    <source>
        <dbReference type="EMBL" id="PLB53932.1"/>
    </source>
</evidence>
<name>A0A2I2GM27_9EURO</name>
<dbReference type="Proteomes" id="UP000234275">
    <property type="component" value="Unassembled WGS sequence"/>
</dbReference>
<dbReference type="STRING" id="1392250.A0A2I2GM27"/>
<reference evidence="3 4" key="1">
    <citation type="submission" date="2016-12" db="EMBL/GenBank/DDBJ databases">
        <title>The genomes of Aspergillus section Nigri reveals drivers in fungal speciation.</title>
        <authorList>
            <consortium name="DOE Joint Genome Institute"/>
            <person name="Vesth T.C."/>
            <person name="Nybo J."/>
            <person name="Theobald S."/>
            <person name="Brandl J."/>
            <person name="Frisvad J.C."/>
            <person name="Nielsen K.F."/>
            <person name="Lyhne E.K."/>
            <person name="Kogle M.E."/>
            <person name="Kuo A."/>
            <person name="Riley R."/>
            <person name="Clum A."/>
            <person name="Nolan M."/>
            <person name="Lipzen A."/>
            <person name="Salamov A."/>
            <person name="Henrissat B."/>
            <person name="Wiebenga A."/>
            <person name="De Vries R.P."/>
            <person name="Grigoriev I.V."/>
            <person name="Mortensen U.H."/>
            <person name="Andersen M.R."/>
            <person name="Baker S.E."/>
        </authorList>
    </citation>
    <scope>NUCLEOTIDE SEQUENCE [LARGE SCALE GENOMIC DNA]</scope>
    <source>
        <strain evidence="3 4">IBT 23096</strain>
    </source>
</reference>
<accession>A0A2I2GM27</accession>
<dbReference type="GeneID" id="36559622"/>
<feature type="coiled-coil region" evidence="1">
    <location>
        <begin position="93"/>
        <end position="120"/>
    </location>
</feature>
<feature type="compositionally biased region" description="Basic residues" evidence="2">
    <location>
        <begin position="80"/>
        <end position="91"/>
    </location>
</feature>
<comment type="caution">
    <text evidence="3">The sequence shown here is derived from an EMBL/GenBank/DDBJ whole genome shotgun (WGS) entry which is preliminary data.</text>
</comment>
<gene>
    <name evidence="3" type="ORF">P170DRAFT_460232</name>
</gene>
<dbReference type="Gene3D" id="1.20.5.170">
    <property type="match status" value="1"/>
</dbReference>
<proteinExistence type="predicted"/>
<evidence type="ECO:0008006" key="5">
    <source>
        <dbReference type="Google" id="ProtNLM"/>
    </source>
</evidence>
<feature type="region of interest" description="Disordered" evidence="2">
    <location>
        <begin position="37"/>
        <end position="91"/>
    </location>
</feature>
<dbReference type="PANTHER" id="PTHR40618">
    <property type="entry name" value="B-ZIP TRANSCRIPTION FACTOR (EUROFUNG)-RELATED"/>
    <property type="match status" value="1"/>
</dbReference>
<evidence type="ECO:0000313" key="4">
    <source>
        <dbReference type="Proteomes" id="UP000234275"/>
    </source>
</evidence>
<dbReference type="PANTHER" id="PTHR40618:SF1">
    <property type="entry name" value="B-ZIP TRANSCRIPTION FACTOR (EUROFUNG)"/>
    <property type="match status" value="1"/>
</dbReference>
<dbReference type="EMBL" id="MSFO01000001">
    <property type="protein sequence ID" value="PLB53932.1"/>
    <property type="molecule type" value="Genomic_DNA"/>
</dbReference>
<organism evidence="3 4">
    <name type="scientific">Aspergillus steynii IBT 23096</name>
    <dbReference type="NCBI Taxonomy" id="1392250"/>
    <lineage>
        <taxon>Eukaryota</taxon>
        <taxon>Fungi</taxon>
        <taxon>Dikarya</taxon>
        <taxon>Ascomycota</taxon>
        <taxon>Pezizomycotina</taxon>
        <taxon>Eurotiomycetes</taxon>
        <taxon>Eurotiomycetidae</taxon>
        <taxon>Eurotiales</taxon>
        <taxon>Aspergillaceae</taxon>
        <taxon>Aspergillus</taxon>
        <taxon>Aspergillus subgen. Circumdati</taxon>
    </lineage>
</organism>
<dbReference type="OrthoDB" id="3555317at2759"/>
<evidence type="ECO:0000256" key="1">
    <source>
        <dbReference type="SAM" id="Coils"/>
    </source>
</evidence>
<protein>
    <recommendedName>
        <fullName evidence="5">BZIP domain-containing protein</fullName>
    </recommendedName>
</protein>
<feature type="compositionally biased region" description="Basic and acidic residues" evidence="2">
    <location>
        <begin position="69"/>
        <end position="79"/>
    </location>
</feature>
<dbReference type="AlphaFoldDB" id="A0A2I2GM27"/>
<dbReference type="VEuPathDB" id="FungiDB:P170DRAFT_460232"/>
<keyword evidence="1" id="KW-0175">Coiled coil</keyword>
<evidence type="ECO:0000256" key="2">
    <source>
        <dbReference type="SAM" id="MobiDB-lite"/>
    </source>
</evidence>
<dbReference type="GO" id="GO:0003700">
    <property type="term" value="F:DNA-binding transcription factor activity"/>
    <property type="evidence" value="ECO:0007669"/>
    <property type="project" value="InterPro"/>
</dbReference>
<dbReference type="SUPFAM" id="SSF57959">
    <property type="entry name" value="Leucine zipper domain"/>
    <property type="match status" value="1"/>
</dbReference>
<sequence length="252" mass="28345">MAVTRDEEYDQAHVTDSMMFHGVLPPEVARDHYRLMNTPSADSPVGLDTPTGADTPKSEPKGRRRGRPRIHESEEMANDKRKRQIRLAQRAHRSRKEEKMLFLETRVAELETKMSDIRRLCLNLSTAFDTGILPACPSLLQPLQNDLLQLLSLSEPAPQANNMPNMDSAQMMDGDNLLDLSWDDALFSQNELRNMASPVPSDEYTNSVFWSNGHDQIYLNSFMGGNDLGINPNLQPGLQTDISLHGSNLTWA</sequence>
<dbReference type="InterPro" id="IPR046347">
    <property type="entry name" value="bZIP_sf"/>
</dbReference>
<keyword evidence="4" id="KW-1185">Reference proteome</keyword>
<dbReference type="RefSeq" id="XP_024709234.1">
    <property type="nucleotide sequence ID" value="XM_024851924.1"/>
</dbReference>
<dbReference type="CDD" id="cd14688">
    <property type="entry name" value="bZIP_YAP"/>
    <property type="match status" value="1"/>
</dbReference>